<dbReference type="SUPFAM" id="SSF51101">
    <property type="entry name" value="Mannose-binding lectins"/>
    <property type="match status" value="1"/>
</dbReference>
<evidence type="ECO:0000256" key="1">
    <source>
        <dbReference type="ARBA" id="ARBA00006568"/>
    </source>
</evidence>
<gene>
    <name evidence="4" type="ORF">L484_023733</name>
</gene>
<keyword evidence="2" id="KW-0430">Lectin</keyword>
<dbReference type="Pfam" id="PF01419">
    <property type="entry name" value="Jacalin"/>
    <property type="match status" value="1"/>
</dbReference>
<dbReference type="InterPro" id="IPR001229">
    <property type="entry name" value="Jacalin-like_lectin_dom"/>
</dbReference>
<evidence type="ECO:0000313" key="4">
    <source>
        <dbReference type="EMBL" id="EXB51031.1"/>
    </source>
</evidence>
<sequence length="185" mass="20094">MLYGSMEEHRQALNTYLEDFMPYYIAGTSTNTQSTGTSQTVVVGLWGGPGGNAWDDGSYTGIREINLSHYDAIGAFSVIYDLNGEPFTGPKHPGNEPTYKTVKITLDFPNEFLVSVSGHTGVLPRLATGKDVIRSLTFKTNQKTYGPYGKEEGTPFSLPIENGLIVGFKGRSGFVVDAIGFHLSL</sequence>
<dbReference type="Proteomes" id="UP000030645">
    <property type="component" value="Unassembled WGS sequence"/>
</dbReference>
<evidence type="ECO:0000259" key="3">
    <source>
        <dbReference type="PROSITE" id="PS51752"/>
    </source>
</evidence>
<dbReference type="SMART" id="SM00915">
    <property type="entry name" value="Jacalin"/>
    <property type="match status" value="1"/>
</dbReference>
<dbReference type="CDD" id="cd09612">
    <property type="entry name" value="Jacalin"/>
    <property type="match status" value="1"/>
</dbReference>
<dbReference type="GO" id="GO:0005537">
    <property type="term" value="F:D-mannose binding"/>
    <property type="evidence" value="ECO:0007669"/>
    <property type="project" value="UniProtKB-ARBA"/>
</dbReference>
<proteinExistence type="inferred from homology"/>
<feature type="domain" description="Jacalin-type lectin" evidence="3">
    <location>
        <begin position="40"/>
        <end position="185"/>
    </location>
</feature>
<accession>W9QR29</accession>
<comment type="similarity">
    <text evidence="1">Belongs to the jacalin lectin family.</text>
</comment>
<dbReference type="AlphaFoldDB" id="W9QR29"/>
<dbReference type="STRING" id="981085.W9QR29"/>
<dbReference type="InterPro" id="IPR033734">
    <property type="entry name" value="Jacalin-like_lectin_dom_plant"/>
</dbReference>
<reference evidence="5" key="1">
    <citation type="submission" date="2013-01" db="EMBL/GenBank/DDBJ databases">
        <title>Draft Genome Sequence of a Mulberry Tree, Morus notabilis C.K. Schneid.</title>
        <authorList>
            <person name="He N."/>
            <person name="Zhao S."/>
        </authorList>
    </citation>
    <scope>NUCLEOTIDE SEQUENCE</scope>
</reference>
<dbReference type="Gene3D" id="2.100.10.30">
    <property type="entry name" value="Jacalin-like lectin domain"/>
    <property type="match status" value="1"/>
</dbReference>
<dbReference type="InterPro" id="IPR036404">
    <property type="entry name" value="Jacalin-like_lectin_dom_sf"/>
</dbReference>
<evidence type="ECO:0000313" key="5">
    <source>
        <dbReference type="Proteomes" id="UP000030645"/>
    </source>
</evidence>
<organism evidence="4 5">
    <name type="scientific">Morus notabilis</name>
    <dbReference type="NCBI Taxonomy" id="981085"/>
    <lineage>
        <taxon>Eukaryota</taxon>
        <taxon>Viridiplantae</taxon>
        <taxon>Streptophyta</taxon>
        <taxon>Embryophyta</taxon>
        <taxon>Tracheophyta</taxon>
        <taxon>Spermatophyta</taxon>
        <taxon>Magnoliopsida</taxon>
        <taxon>eudicotyledons</taxon>
        <taxon>Gunneridae</taxon>
        <taxon>Pentapetalae</taxon>
        <taxon>rosids</taxon>
        <taxon>fabids</taxon>
        <taxon>Rosales</taxon>
        <taxon>Moraceae</taxon>
        <taxon>Moreae</taxon>
        <taxon>Morus</taxon>
    </lineage>
</organism>
<keyword evidence="5" id="KW-1185">Reference proteome</keyword>
<dbReference type="FunFam" id="2.100.10.30:FF:000001">
    <property type="entry name" value="Jacalin-related lectin 33"/>
    <property type="match status" value="1"/>
</dbReference>
<dbReference type="EMBL" id="KE344020">
    <property type="protein sequence ID" value="EXB51031.1"/>
    <property type="molecule type" value="Genomic_DNA"/>
</dbReference>
<evidence type="ECO:0000256" key="2">
    <source>
        <dbReference type="ARBA" id="ARBA00022734"/>
    </source>
</evidence>
<dbReference type="GO" id="GO:0005536">
    <property type="term" value="F:D-glucose binding"/>
    <property type="evidence" value="ECO:0007669"/>
    <property type="project" value="UniProtKB-ARBA"/>
</dbReference>
<dbReference type="PROSITE" id="PS51752">
    <property type="entry name" value="JACALIN_LECTIN"/>
    <property type="match status" value="1"/>
</dbReference>
<dbReference type="PANTHER" id="PTHR47293:SF15">
    <property type="entry name" value="JACALIN-RELATED LECTIN 19"/>
    <property type="match status" value="1"/>
</dbReference>
<dbReference type="PANTHER" id="PTHR47293">
    <property type="entry name" value="JACALIN-RELATED LECTIN 3"/>
    <property type="match status" value="1"/>
</dbReference>
<name>W9QR29_9ROSA</name>
<protein>
    <recommendedName>
        <fullName evidence="3">Jacalin-type lectin domain-containing protein</fullName>
    </recommendedName>
</protein>